<dbReference type="PANTHER" id="PTHR30193:SF37">
    <property type="entry name" value="INNER MEMBRANE ABC TRANSPORTER PERMEASE PROTEIN YCJO"/>
    <property type="match status" value="1"/>
</dbReference>
<gene>
    <name evidence="10" type="ORF">SAMN02745217_04673</name>
</gene>
<dbReference type="GO" id="GO:0005886">
    <property type="term" value="C:plasma membrane"/>
    <property type="evidence" value="ECO:0007669"/>
    <property type="project" value="UniProtKB-SubCell"/>
</dbReference>
<name>A0A1M7YNZ9_9FIRM</name>
<dbReference type="Proteomes" id="UP000184612">
    <property type="component" value="Unassembled WGS sequence"/>
</dbReference>
<dbReference type="PROSITE" id="PS50928">
    <property type="entry name" value="ABC_TM1"/>
    <property type="match status" value="1"/>
</dbReference>
<protein>
    <submittedName>
        <fullName evidence="10">Carbohydrate ABC transporter membrane protein 1, CUT1 family (TC 3.A.1.1.-)</fullName>
    </submittedName>
</protein>
<feature type="region of interest" description="Disordered" evidence="8">
    <location>
        <begin position="1"/>
        <end position="28"/>
    </location>
</feature>
<feature type="transmembrane region" description="Helical" evidence="7">
    <location>
        <begin position="230"/>
        <end position="249"/>
    </location>
</feature>
<evidence type="ECO:0000256" key="1">
    <source>
        <dbReference type="ARBA" id="ARBA00004651"/>
    </source>
</evidence>
<feature type="transmembrane region" description="Helical" evidence="7">
    <location>
        <begin position="38"/>
        <end position="58"/>
    </location>
</feature>
<evidence type="ECO:0000313" key="10">
    <source>
        <dbReference type="EMBL" id="SHO54216.1"/>
    </source>
</evidence>
<dbReference type="PANTHER" id="PTHR30193">
    <property type="entry name" value="ABC TRANSPORTER PERMEASE PROTEIN"/>
    <property type="match status" value="1"/>
</dbReference>
<dbReference type="InterPro" id="IPR000515">
    <property type="entry name" value="MetI-like"/>
</dbReference>
<dbReference type="EMBL" id="FRFD01000019">
    <property type="protein sequence ID" value="SHO54216.1"/>
    <property type="molecule type" value="Genomic_DNA"/>
</dbReference>
<keyword evidence="4 7" id="KW-0812">Transmembrane</keyword>
<comment type="subcellular location">
    <subcellularLocation>
        <location evidence="1 7">Cell membrane</location>
        <topology evidence="1 7">Multi-pass membrane protein</topology>
    </subcellularLocation>
</comment>
<dbReference type="STRING" id="1121345.SAMN02745217_04673"/>
<evidence type="ECO:0000256" key="5">
    <source>
        <dbReference type="ARBA" id="ARBA00022989"/>
    </source>
</evidence>
<proteinExistence type="inferred from homology"/>
<evidence type="ECO:0000256" key="4">
    <source>
        <dbReference type="ARBA" id="ARBA00022692"/>
    </source>
</evidence>
<evidence type="ECO:0000313" key="11">
    <source>
        <dbReference type="Proteomes" id="UP000184612"/>
    </source>
</evidence>
<organism evidence="10 11">
    <name type="scientific">Anaerocolumna xylanovorans DSM 12503</name>
    <dbReference type="NCBI Taxonomy" id="1121345"/>
    <lineage>
        <taxon>Bacteria</taxon>
        <taxon>Bacillati</taxon>
        <taxon>Bacillota</taxon>
        <taxon>Clostridia</taxon>
        <taxon>Lachnospirales</taxon>
        <taxon>Lachnospiraceae</taxon>
        <taxon>Anaerocolumna</taxon>
    </lineage>
</organism>
<dbReference type="Gene3D" id="1.10.3720.10">
    <property type="entry name" value="MetI-like"/>
    <property type="match status" value="1"/>
</dbReference>
<dbReference type="Pfam" id="PF00528">
    <property type="entry name" value="BPD_transp_1"/>
    <property type="match status" value="1"/>
</dbReference>
<evidence type="ECO:0000256" key="8">
    <source>
        <dbReference type="SAM" id="MobiDB-lite"/>
    </source>
</evidence>
<feature type="transmembrane region" description="Helical" evidence="7">
    <location>
        <begin position="283"/>
        <end position="302"/>
    </location>
</feature>
<dbReference type="InterPro" id="IPR051393">
    <property type="entry name" value="ABC_transporter_permease"/>
</dbReference>
<evidence type="ECO:0000259" key="9">
    <source>
        <dbReference type="PROSITE" id="PS50928"/>
    </source>
</evidence>
<keyword evidence="11" id="KW-1185">Reference proteome</keyword>
<dbReference type="CDD" id="cd06261">
    <property type="entry name" value="TM_PBP2"/>
    <property type="match status" value="1"/>
</dbReference>
<evidence type="ECO:0000256" key="7">
    <source>
        <dbReference type="RuleBase" id="RU363032"/>
    </source>
</evidence>
<reference evidence="10 11" key="1">
    <citation type="submission" date="2016-12" db="EMBL/GenBank/DDBJ databases">
        <authorList>
            <person name="Song W.-J."/>
            <person name="Kurnit D.M."/>
        </authorList>
    </citation>
    <scope>NUCLEOTIDE SEQUENCE [LARGE SCALE GENOMIC DNA]</scope>
    <source>
        <strain evidence="10 11">DSM 12503</strain>
    </source>
</reference>
<accession>A0A1M7YNZ9</accession>
<feature type="compositionally biased region" description="Basic and acidic residues" evidence="8">
    <location>
        <begin position="1"/>
        <end position="17"/>
    </location>
</feature>
<sequence length="309" mass="35180">MANKESKYKASKYKEPESSFVRQNKKLTKSEKREERKAWLFLLPSLAGILVFVLIPFADVIRRSFCEAMSNKFVGISNYKMVLTNEAFGLAVKNTVKFIGICIPLLLILSLILALLLYRQKRLEGFLKTSFLLPMAVPVASIVILWKLIFHEKGLLNVLLSHLGIGTIDFMNSDKAFLVLVFTYLWKNVGYDMILWLTGLNDISVSLYEAASVDGAGAFAKFRYITLPKLVPTMFMIGALSFINSFKVFREAYLIAGDYPDNSIYMLQHIFSNWFVSLDIQKMSAAAVLLILVFLSLILSFIRFDREEE</sequence>
<feature type="transmembrane region" description="Helical" evidence="7">
    <location>
        <begin position="130"/>
        <end position="150"/>
    </location>
</feature>
<feature type="domain" description="ABC transmembrane type-1" evidence="9">
    <location>
        <begin position="92"/>
        <end position="303"/>
    </location>
</feature>
<evidence type="ECO:0000256" key="6">
    <source>
        <dbReference type="ARBA" id="ARBA00023136"/>
    </source>
</evidence>
<feature type="transmembrane region" description="Helical" evidence="7">
    <location>
        <begin position="98"/>
        <end position="118"/>
    </location>
</feature>
<dbReference type="RefSeq" id="WP_139243499.1">
    <property type="nucleotide sequence ID" value="NZ_FRFD01000019.1"/>
</dbReference>
<keyword evidence="3" id="KW-1003">Cell membrane</keyword>
<dbReference type="InterPro" id="IPR035906">
    <property type="entry name" value="MetI-like_sf"/>
</dbReference>
<keyword evidence="5 7" id="KW-1133">Transmembrane helix</keyword>
<evidence type="ECO:0000256" key="2">
    <source>
        <dbReference type="ARBA" id="ARBA00022448"/>
    </source>
</evidence>
<evidence type="ECO:0000256" key="3">
    <source>
        <dbReference type="ARBA" id="ARBA00022475"/>
    </source>
</evidence>
<keyword evidence="2 7" id="KW-0813">Transport</keyword>
<comment type="similarity">
    <text evidence="7">Belongs to the binding-protein-dependent transport system permease family.</text>
</comment>
<keyword evidence="6 7" id="KW-0472">Membrane</keyword>
<dbReference type="AlphaFoldDB" id="A0A1M7YNZ9"/>
<dbReference type="GO" id="GO:0055085">
    <property type="term" value="P:transmembrane transport"/>
    <property type="evidence" value="ECO:0007669"/>
    <property type="project" value="InterPro"/>
</dbReference>
<dbReference type="SUPFAM" id="SSF161098">
    <property type="entry name" value="MetI-like"/>
    <property type="match status" value="1"/>
</dbReference>
<dbReference type="OrthoDB" id="9788108at2"/>